<dbReference type="RefSeq" id="WP_309488636.1">
    <property type="nucleotide sequence ID" value="NZ_JAENIG010000002.1"/>
</dbReference>
<evidence type="ECO:0000313" key="8">
    <source>
        <dbReference type="Proteomes" id="UP000634206"/>
    </source>
</evidence>
<name>A0AAE2S989_9BACT</name>
<evidence type="ECO:0000256" key="5">
    <source>
        <dbReference type="SAM" id="SignalP"/>
    </source>
</evidence>
<dbReference type="InterPro" id="IPR011041">
    <property type="entry name" value="Quinoprot_gluc/sorb_DH_b-prop"/>
</dbReference>
<keyword evidence="3 4" id="KW-0408">Iron</keyword>
<dbReference type="PANTHER" id="PTHR33546:SF1">
    <property type="entry name" value="LARGE, MULTIFUNCTIONAL SECRETED PROTEIN"/>
    <property type="match status" value="1"/>
</dbReference>
<dbReference type="InterPro" id="IPR055557">
    <property type="entry name" value="DUF7133"/>
</dbReference>
<protein>
    <submittedName>
        <fullName evidence="7">C-type cytochrome</fullName>
    </submittedName>
</protein>
<evidence type="ECO:0000313" key="7">
    <source>
        <dbReference type="EMBL" id="MBK1854028.1"/>
    </source>
</evidence>
<keyword evidence="1 4" id="KW-0349">Heme</keyword>
<dbReference type="AlphaFoldDB" id="A0AAE2S989"/>
<dbReference type="InterPro" id="IPR011989">
    <property type="entry name" value="ARM-like"/>
</dbReference>
<dbReference type="NCBIfam" id="TIGR02603">
    <property type="entry name" value="CxxCH_TIGR02603"/>
    <property type="match status" value="1"/>
</dbReference>
<dbReference type="Gene3D" id="2.60.120.1060">
    <property type="entry name" value="NPCBM/NEW2 domain"/>
    <property type="match status" value="1"/>
</dbReference>
<dbReference type="Gene3D" id="2.120.10.30">
    <property type="entry name" value="TolB, C-terminal domain"/>
    <property type="match status" value="1"/>
</dbReference>
<accession>A0AAE2S989</accession>
<proteinExistence type="predicted"/>
<evidence type="ECO:0000256" key="2">
    <source>
        <dbReference type="ARBA" id="ARBA00022723"/>
    </source>
</evidence>
<reference evidence="7" key="1">
    <citation type="submission" date="2021-01" db="EMBL/GenBank/DDBJ databases">
        <title>Modified the classification status of verrucomicrobia.</title>
        <authorList>
            <person name="Feng X."/>
        </authorList>
    </citation>
    <scope>NUCLEOTIDE SEQUENCE</scope>
    <source>
        <strain evidence="7">5K15</strain>
    </source>
</reference>
<dbReference type="PROSITE" id="PS51007">
    <property type="entry name" value="CYTC"/>
    <property type="match status" value="1"/>
</dbReference>
<dbReference type="Pfam" id="PF23500">
    <property type="entry name" value="DUF7133"/>
    <property type="match status" value="1"/>
</dbReference>
<dbReference type="InterPro" id="IPR013427">
    <property type="entry name" value="Haem-bd_dom_put"/>
</dbReference>
<dbReference type="Gene3D" id="1.25.10.10">
    <property type="entry name" value="Leucine-rich Repeat Variant"/>
    <property type="match status" value="1"/>
</dbReference>
<gene>
    <name evidence="7" type="ORF">JIN83_03605</name>
</gene>
<dbReference type="SUPFAM" id="SSF48371">
    <property type="entry name" value="ARM repeat"/>
    <property type="match status" value="1"/>
</dbReference>
<feature type="domain" description="Cytochrome c" evidence="6">
    <location>
        <begin position="871"/>
        <end position="1006"/>
    </location>
</feature>
<dbReference type="SUPFAM" id="SSF46626">
    <property type="entry name" value="Cytochrome c"/>
    <property type="match status" value="1"/>
</dbReference>
<dbReference type="SUPFAM" id="SSF50952">
    <property type="entry name" value="Soluble quinoprotein glucose dehydrogenase"/>
    <property type="match status" value="1"/>
</dbReference>
<dbReference type="Gene3D" id="1.10.760.10">
    <property type="entry name" value="Cytochrome c-like domain"/>
    <property type="match status" value="1"/>
</dbReference>
<feature type="signal peptide" evidence="5">
    <location>
        <begin position="1"/>
        <end position="29"/>
    </location>
</feature>
<dbReference type="InterPro" id="IPR038637">
    <property type="entry name" value="NPCBM_sf"/>
</dbReference>
<evidence type="ECO:0000256" key="1">
    <source>
        <dbReference type="ARBA" id="ARBA00022617"/>
    </source>
</evidence>
<keyword evidence="2 4" id="KW-0479">Metal-binding</keyword>
<feature type="chain" id="PRO_5042238342" evidence="5">
    <location>
        <begin position="30"/>
        <end position="1006"/>
    </location>
</feature>
<dbReference type="InterPro" id="IPR036909">
    <property type="entry name" value="Cyt_c-like_dom_sf"/>
</dbReference>
<dbReference type="GO" id="GO:0020037">
    <property type="term" value="F:heme binding"/>
    <property type="evidence" value="ECO:0007669"/>
    <property type="project" value="InterPro"/>
</dbReference>
<dbReference type="Proteomes" id="UP000634206">
    <property type="component" value="Unassembled WGS sequence"/>
</dbReference>
<dbReference type="GO" id="GO:0009055">
    <property type="term" value="F:electron transfer activity"/>
    <property type="evidence" value="ECO:0007669"/>
    <property type="project" value="InterPro"/>
</dbReference>
<dbReference type="GO" id="GO:0046872">
    <property type="term" value="F:metal ion binding"/>
    <property type="evidence" value="ECO:0007669"/>
    <property type="project" value="UniProtKB-KW"/>
</dbReference>
<dbReference type="InterPro" id="IPR011042">
    <property type="entry name" value="6-blade_b-propeller_TolB-like"/>
</dbReference>
<dbReference type="InterPro" id="IPR009056">
    <property type="entry name" value="Cyt_c-like_dom"/>
</dbReference>
<organism evidence="7 8">
    <name type="scientific">Oceaniferula flava</name>
    <dbReference type="NCBI Taxonomy" id="2800421"/>
    <lineage>
        <taxon>Bacteria</taxon>
        <taxon>Pseudomonadati</taxon>
        <taxon>Verrucomicrobiota</taxon>
        <taxon>Verrucomicrobiia</taxon>
        <taxon>Verrucomicrobiales</taxon>
        <taxon>Verrucomicrobiaceae</taxon>
        <taxon>Oceaniferula</taxon>
    </lineage>
</organism>
<evidence type="ECO:0000256" key="4">
    <source>
        <dbReference type="PROSITE-ProRule" id="PRU00433"/>
    </source>
</evidence>
<evidence type="ECO:0000256" key="3">
    <source>
        <dbReference type="ARBA" id="ARBA00023004"/>
    </source>
</evidence>
<sequence>MTRPPFINSLLRSSLLTGIVATATGSLFANPPELDITKYADSDVTPSPACLSAAPNGDVYVGVDLLGSLGKGSGKGSIVKLVDTDNDGKADKHTVFAKVDNPRGLFAVGDKLYVLHTVIPPGKKMTGMHLSVFTDADGDGKADGPAKRLVKNVSTLKSNQKRGADHTTNGIRMGIDGWIYIAVGDFGFVGAEGTDGKKITQLGGGILRVRPDGTEMEVYTHGLRNIYDVAIDPFMNIFTRGNTNDGGGWNVRFIHQIQSGEYGYPVLFKHFTHEAIPALKDLGGGSGTGALFFQEPGWPEKYNNVPMMADWGRNHLYIHRITPDGPTYTQQAEDFIQSPQISDVDVDGSGRLYLAAWDGAGYKGSPKKGFIQQVTPKNWKYTPFPELGKLSQDALVKGLRSPSSTTRLHVSQEILRRAKPDSYGDAVLAIAKDSSASAESRVAAIFTYAQMMGSKGIDSLQELAKDASVRESALRAMADRKLIATSLDTAPFIAGIKDENPRVQVASAVALARIGKQSAAEALLSVSQPPAPDNNAAKSVAAPVYSSQPITGDQTLDIDVDINRIKDMYLIIESTDDDASQDFAAWFDPILVDDKGKESKLSKLINKATRKNPNPTKIQHPSSPKSELKMVNGKSASQGYAGKAFSVIHFKIAFEYVRLKATIGLTDKSKGQGSVRFVVSATAPILDDAKREGPHATPNSPIILPHIAVQSLVELEAIDASLAALDGDNQDGALWALRLMHDQKVVDGLIAKLNSTSDGKLQIKILSALARLYTREKAYDGSWWWGTQPDTRGPYYKPETWEASSKIETAYRSAYEKSSVAGKNQLAAIATKHRMNLKGIGKMEVVKKNTGKKVGDLSIEDVMLAFEKNKFDKANGKKVFAGMAACGACHNLKPEDPIKGPNLLTLGGHLTRDQIAEAILKPEATIADSWVDVTMKDGSTKHTGTLVSKTDTEVVIHNIAGIPMKLKMADVAKVAKADSTLMGPHLADQLSIKDFTDMVNYLQSLK</sequence>
<evidence type="ECO:0000259" key="6">
    <source>
        <dbReference type="PROSITE" id="PS51007"/>
    </source>
</evidence>
<keyword evidence="5" id="KW-0732">Signal</keyword>
<dbReference type="EMBL" id="JAENIG010000002">
    <property type="protein sequence ID" value="MBK1854028.1"/>
    <property type="molecule type" value="Genomic_DNA"/>
</dbReference>
<dbReference type="InterPro" id="IPR016024">
    <property type="entry name" value="ARM-type_fold"/>
</dbReference>
<comment type="caution">
    <text evidence="7">The sequence shown here is derived from an EMBL/GenBank/DDBJ whole genome shotgun (WGS) entry which is preliminary data.</text>
</comment>
<keyword evidence="8" id="KW-1185">Reference proteome</keyword>
<dbReference type="PANTHER" id="PTHR33546">
    <property type="entry name" value="LARGE, MULTIFUNCTIONAL SECRETED PROTEIN-RELATED"/>
    <property type="match status" value="1"/>
</dbReference>